<dbReference type="Gramene" id="KZN00204">
    <property type="protein sequence ID" value="KZN00204"/>
    <property type="gene ID" value="DCAR_008958"/>
</dbReference>
<name>A0A165ZMA7_DAUCS</name>
<dbReference type="KEGG" id="dcr:108215129"/>
<dbReference type="PROSITE" id="PS50294">
    <property type="entry name" value="WD_REPEATS_REGION"/>
    <property type="match status" value="3"/>
</dbReference>
<dbReference type="PANTHER" id="PTHR14221">
    <property type="entry name" value="WD REPEAT DOMAIN 44"/>
    <property type="match status" value="1"/>
</dbReference>
<reference evidence="1" key="1">
    <citation type="journal article" date="2016" name="Nat. Genet.">
        <title>A high-quality carrot genome assembly provides new insights into carotenoid accumulation and asterid genome evolution.</title>
        <authorList>
            <person name="Iorizzo M."/>
            <person name="Ellison S."/>
            <person name="Senalik D."/>
            <person name="Zeng P."/>
            <person name="Satapoomin P."/>
            <person name="Huang J."/>
            <person name="Bowman M."/>
            <person name="Iovene M."/>
            <person name="Sanseverino W."/>
            <person name="Cavagnaro P."/>
            <person name="Yildiz M."/>
            <person name="Macko-Podgorni A."/>
            <person name="Moranska E."/>
            <person name="Grzebelus E."/>
            <person name="Grzebelus D."/>
            <person name="Ashrafi H."/>
            <person name="Zheng Z."/>
            <person name="Cheng S."/>
            <person name="Spooner D."/>
            <person name="Van Deynze A."/>
            <person name="Simon P."/>
        </authorList>
    </citation>
    <scope>NUCLEOTIDE SEQUENCE</scope>
    <source>
        <tissue evidence="1">Leaf</tissue>
    </source>
</reference>
<dbReference type="InterPro" id="IPR020472">
    <property type="entry name" value="WD40_PAC1"/>
</dbReference>
<dbReference type="Pfam" id="PF00400">
    <property type="entry name" value="WD40"/>
    <property type="match status" value="4"/>
</dbReference>
<protein>
    <submittedName>
        <fullName evidence="1">Uncharacterized protein</fullName>
    </submittedName>
</protein>
<dbReference type="OMA" id="QGDTFWS"/>
<evidence type="ECO:0000313" key="2">
    <source>
        <dbReference type="Proteomes" id="UP000077755"/>
    </source>
</evidence>
<reference evidence="1" key="2">
    <citation type="submission" date="2022-03" db="EMBL/GenBank/DDBJ databases">
        <title>Draft title - Genomic analysis of global carrot germplasm unveils the trajectory of domestication and the origin of high carotenoid orange carrot.</title>
        <authorList>
            <person name="Iorizzo M."/>
            <person name="Ellison S."/>
            <person name="Senalik D."/>
            <person name="Macko-Podgorni A."/>
            <person name="Grzebelus D."/>
            <person name="Bostan H."/>
            <person name="Rolling W."/>
            <person name="Curaba J."/>
            <person name="Simon P."/>
        </authorList>
    </citation>
    <scope>NUCLEOTIDE SEQUENCE</scope>
    <source>
        <tissue evidence="1">Leaf</tissue>
    </source>
</reference>
<gene>
    <name evidence="1" type="ORF">DCAR_0310132</name>
</gene>
<dbReference type="SUPFAM" id="SSF50978">
    <property type="entry name" value="WD40 repeat-like"/>
    <property type="match status" value="1"/>
</dbReference>
<proteinExistence type="predicted"/>
<dbReference type="SMART" id="SM00320">
    <property type="entry name" value="WD40"/>
    <property type="match status" value="7"/>
</dbReference>
<accession>A0A165ZMA7</accession>
<dbReference type="PRINTS" id="PR00320">
    <property type="entry name" value="GPROTEINBRPT"/>
</dbReference>
<dbReference type="InterPro" id="IPR001680">
    <property type="entry name" value="WD40_rpt"/>
</dbReference>
<dbReference type="PANTHER" id="PTHR14221:SF57">
    <property type="entry name" value="TRANSDUCIN_WD40 REPEAT-LIKE SUPERFAMILY PROTEIN"/>
    <property type="match status" value="1"/>
</dbReference>
<dbReference type="InterPro" id="IPR036322">
    <property type="entry name" value="WD40_repeat_dom_sf"/>
</dbReference>
<sequence>MGSYCDKGEESPYFDAKDDIVSSLSDSGSDICESSHSNENGVSSSYQYDVWVKGPLSVRRRRCAFSRLMGLSLDGAESCADTVDSVGSGDSFRRENSASLLRNGTSEDDFCSSRSIVSTLSNDDFDLSSKLSLKENFTSQDANVTDKSGPEPLTKMGNEVPSPSVSLVHQRLKQQIRESLIQQNMQQKAEVAGNTTKTGNRVKSRWVNRIRSFSCIANNTEAAQSSPPMGSHSVVRGRVRRVKVHQSKKHLKELSALFVGQDIQAHAGSILAMKFSPDGQYLASAGEDGIVRVWQVVEDERSNEVDIPDIDPSCIYFTVNHLSELAPLAAEQEKISKLKRMRKTADSACIIFPPVVFRILEEPLHEFRGHTGEILDLSWSKNNHLISSSVDKTVHLWKVGCDQFLKAFPHSNYVTCAQFNPVDDNQFISGSIDGKVRIWAIDECQVVDWTDVRDLVTAVSYRPDGQGGIIGNVTGSCRLFTVTDNHLLLEAQMCLNSKKKPNSKKITGFQFFDQDPSKVMVTSADSQVKILQGMNIIGKFSGLKSGANQISASFTPDGRHIVSACDDSNVYLWDSNNKEKPPASLTKPKTSKSFEYFSNDASVAISWSGLRPGILNNECTLQVVDECVSNRISFSPSACFSMGQGFSVEPIPKGSATWPEEKLPPSPRAIPSALYKTQYNFLKKSCQCSSISHAWGLVIVTAGWDGRIRSFHNYGLPVAL</sequence>
<dbReference type="AlphaFoldDB" id="A0A165ZMA7"/>
<dbReference type="Gene3D" id="2.130.10.10">
    <property type="entry name" value="YVTN repeat-like/Quinoprotein amine dehydrogenase"/>
    <property type="match status" value="1"/>
</dbReference>
<dbReference type="InterPro" id="IPR040324">
    <property type="entry name" value="WDR44/Dgr2"/>
</dbReference>
<dbReference type="Proteomes" id="UP000077755">
    <property type="component" value="Chromosome 3"/>
</dbReference>
<dbReference type="EMBL" id="CP093345">
    <property type="protein sequence ID" value="WOG90885.1"/>
    <property type="molecule type" value="Genomic_DNA"/>
</dbReference>
<organism evidence="1 2">
    <name type="scientific">Daucus carota subsp. sativus</name>
    <name type="common">Carrot</name>
    <dbReference type="NCBI Taxonomy" id="79200"/>
    <lineage>
        <taxon>Eukaryota</taxon>
        <taxon>Viridiplantae</taxon>
        <taxon>Streptophyta</taxon>
        <taxon>Embryophyta</taxon>
        <taxon>Tracheophyta</taxon>
        <taxon>Spermatophyta</taxon>
        <taxon>Magnoliopsida</taxon>
        <taxon>eudicotyledons</taxon>
        <taxon>Gunneridae</taxon>
        <taxon>Pentapetalae</taxon>
        <taxon>asterids</taxon>
        <taxon>campanulids</taxon>
        <taxon>Apiales</taxon>
        <taxon>Apiaceae</taxon>
        <taxon>Apioideae</taxon>
        <taxon>Scandiceae</taxon>
        <taxon>Daucinae</taxon>
        <taxon>Daucus</taxon>
        <taxon>Daucus sect. Daucus</taxon>
    </lineage>
</organism>
<keyword evidence="2" id="KW-1185">Reference proteome</keyword>
<dbReference type="PROSITE" id="PS50082">
    <property type="entry name" value="WD_REPEATS_2"/>
    <property type="match status" value="4"/>
</dbReference>
<evidence type="ECO:0000313" key="1">
    <source>
        <dbReference type="EMBL" id="WOG90885.1"/>
    </source>
</evidence>
<dbReference type="OrthoDB" id="408728at2759"/>
<dbReference type="InterPro" id="IPR015943">
    <property type="entry name" value="WD40/YVTN_repeat-like_dom_sf"/>
</dbReference>